<reference evidence="1 2" key="1">
    <citation type="journal article" date="2012" name="J. Bacteriol.">
        <title>Genome Sequence of Fibrella aestuarina BUZ 2T, a Filamentous Marine Bacterium.</title>
        <authorList>
            <person name="Filippini M."/>
            <person name="Qi W."/>
            <person name="Blom J."/>
            <person name="Goesmann A."/>
            <person name="Smits T.H."/>
            <person name="Bagheri H.C."/>
        </authorList>
    </citation>
    <scope>NUCLEOTIDE SEQUENCE [LARGE SCALE GENOMIC DNA]</scope>
    <source>
        <strain evidence="2">BUZ 2T</strain>
    </source>
</reference>
<sequence>MPHQRDGDWLQVRCQWALGTKKGGLLSDHLSYSLLTDD</sequence>
<dbReference type="KEGG" id="fae:FAES_1677"/>
<organism evidence="1 2">
    <name type="scientific">Fibrella aestuarina BUZ 2</name>
    <dbReference type="NCBI Taxonomy" id="1166018"/>
    <lineage>
        <taxon>Bacteria</taxon>
        <taxon>Pseudomonadati</taxon>
        <taxon>Bacteroidota</taxon>
        <taxon>Cytophagia</taxon>
        <taxon>Cytophagales</taxon>
        <taxon>Spirosomataceae</taxon>
        <taxon>Fibrella</taxon>
    </lineage>
</organism>
<gene>
    <name evidence="1" type="ORF">FAES_1677</name>
</gene>
<keyword evidence="2" id="KW-1185">Reference proteome</keyword>
<dbReference type="HOGENOM" id="CLU_3328133_0_0_10"/>
<dbReference type="STRING" id="1166018.FAES_1677"/>
<dbReference type="Proteomes" id="UP000011058">
    <property type="component" value="Chromosome"/>
</dbReference>
<accession>I0K6D4</accession>
<dbReference type="AlphaFoldDB" id="I0K6D4"/>
<proteinExistence type="predicted"/>
<name>I0K6D4_9BACT</name>
<evidence type="ECO:0000313" key="1">
    <source>
        <dbReference type="EMBL" id="CCG99687.1"/>
    </source>
</evidence>
<evidence type="ECO:0000313" key="2">
    <source>
        <dbReference type="Proteomes" id="UP000011058"/>
    </source>
</evidence>
<protein>
    <submittedName>
        <fullName evidence="1">Uncharacterized protein</fullName>
    </submittedName>
</protein>
<dbReference type="EMBL" id="HE796683">
    <property type="protein sequence ID" value="CCG99687.1"/>
    <property type="molecule type" value="Genomic_DNA"/>
</dbReference>